<reference evidence="21" key="1">
    <citation type="journal article" date="2025" name="Foods">
        <title>Unveiling the Microbial Signatures of Arabica Coffee Cherries: Insights into Ripeness Specific Diversity, Functional Traits, and Implications for Quality and Safety.</title>
        <authorList>
            <consortium name="RefSeq"/>
            <person name="Tenea G.N."/>
            <person name="Cifuentes V."/>
            <person name="Reyes P."/>
            <person name="Cevallos-Vallejos M."/>
        </authorList>
    </citation>
    <scope>NUCLEOTIDE SEQUENCE [LARGE SCALE GENOMIC DNA]</scope>
</reference>
<feature type="region of interest" description="Disordered" evidence="17">
    <location>
        <begin position="890"/>
        <end position="910"/>
    </location>
</feature>
<feature type="transmembrane region" description="Helical" evidence="18">
    <location>
        <begin position="643"/>
        <end position="663"/>
    </location>
</feature>
<gene>
    <name evidence="22" type="primary">LOC113705579</name>
</gene>
<evidence type="ECO:0000313" key="22">
    <source>
        <dbReference type="RefSeq" id="XP_027083285.1"/>
    </source>
</evidence>
<name>A0A6P6TY23_COFAR</name>
<comment type="subunit">
    <text evidence="3">May form heteromers.</text>
</comment>
<feature type="compositionally biased region" description="Polar residues" evidence="17">
    <location>
        <begin position="956"/>
        <end position="968"/>
    </location>
</feature>
<dbReference type="InterPro" id="IPR001828">
    <property type="entry name" value="ANF_lig-bd_rcpt"/>
</dbReference>
<evidence type="ECO:0000256" key="11">
    <source>
        <dbReference type="ARBA" id="ARBA00023180"/>
    </source>
</evidence>
<evidence type="ECO:0000256" key="5">
    <source>
        <dbReference type="ARBA" id="ARBA00022692"/>
    </source>
</evidence>
<dbReference type="Proteomes" id="UP001652660">
    <property type="component" value="Chromosome 8c"/>
</dbReference>
<feature type="region of interest" description="Disordered" evidence="17">
    <location>
        <begin position="947"/>
        <end position="968"/>
    </location>
</feature>
<dbReference type="InterPro" id="IPR019594">
    <property type="entry name" value="Glu/Gly-bd"/>
</dbReference>
<dbReference type="InterPro" id="IPR015683">
    <property type="entry name" value="Ionotropic_Glu_rcpt"/>
</dbReference>
<feature type="transmembrane region" description="Helical" evidence="18">
    <location>
        <begin position="588"/>
        <end position="608"/>
    </location>
</feature>
<dbReference type="CDD" id="cd13686">
    <property type="entry name" value="GluR_Plant"/>
    <property type="match status" value="1"/>
</dbReference>
<evidence type="ECO:0000256" key="8">
    <source>
        <dbReference type="ARBA" id="ARBA00023065"/>
    </source>
</evidence>
<comment type="function">
    <text evidence="14">Glutamate-gated receptor that probably acts as a non-selective cation channel. May be involved in light-signal transduction and calcium homeostasis via the regulation of calcium influx into cells.</text>
</comment>
<dbReference type="GO" id="GO:0015276">
    <property type="term" value="F:ligand-gated monoatomic ion channel activity"/>
    <property type="evidence" value="ECO:0007669"/>
    <property type="project" value="InterPro"/>
</dbReference>
<dbReference type="PANTHER" id="PTHR34836:SF1">
    <property type="entry name" value="OS09G0428600 PROTEIN"/>
    <property type="match status" value="1"/>
</dbReference>
<dbReference type="Gene3D" id="3.40.190.10">
    <property type="entry name" value="Periplasmic binding protein-like II"/>
    <property type="match status" value="2"/>
</dbReference>
<protein>
    <recommendedName>
        <fullName evidence="15">Glutamate receptor</fullName>
    </recommendedName>
</protein>
<evidence type="ECO:0000256" key="6">
    <source>
        <dbReference type="ARBA" id="ARBA00022729"/>
    </source>
</evidence>
<evidence type="ECO:0000256" key="14">
    <source>
        <dbReference type="ARBA" id="ARBA00049638"/>
    </source>
</evidence>
<dbReference type="OrthoDB" id="5984008at2759"/>
<dbReference type="InterPro" id="IPR017103">
    <property type="entry name" value="Iontropic_Glu_rcpt_pln"/>
</dbReference>
<evidence type="ECO:0000256" key="9">
    <source>
        <dbReference type="ARBA" id="ARBA00023136"/>
    </source>
</evidence>
<feature type="transmembrane region" description="Helical" evidence="18">
    <location>
        <begin position="834"/>
        <end position="855"/>
    </location>
</feature>
<keyword evidence="9 15" id="KW-0472">Membrane</keyword>
<evidence type="ECO:0000256" key="2">
    <source>
        <dbReference type="ARBA" id="ARBA00008685"/>
    </source>
</evidence>
<dbReference type="InterPro" id="IPR001320">
    <property type="entry name" value="Iontro_rcpt_C"/>
</dbReference>
<organism evidence="21 22">
    <name type="scientific">Coffea arabica</name>
    <name type="common">Arabian coffee</name>
    <dbReference type="NCBI Taxonomy" id="13443"/>
    <lineage>
        <taxon>Eukaryota</taxon>
        <taxon>Viridiplantae</taxon>
        <taxon>Streptophyta</taxon>
        <taxon>Embryophyta</taxon>
        <taxon>Tracheophyta</taxon>
        <taxon>Spermatophyta</taxon>
        <taxon>Magnoliopsida</taxon>
        <taxon>eudicotyledons</taxon>
        <taxon>Gunneridae</taxon>
        <taxon>Pentapetalae</taxon>
        <taxon>asterids</taxon>
        <taxon>lamiids</taxon>
        <taxon>Gentianales</taxon>
        <taxon>Rubiaceae</taxon>
        <taxon>Ixoroideae</taxon>
        <taxon>Gardenieae complex</taxon>
        <taxon>Bertiereae - Coffeeae clade</taxon>
        <taxon>Coffeeae</taxon>
        <taxon>Coffea</taxon>
    </lineage>
</organism>
<comment type="function">
    <text evidence="15">Glutamate-gated receptor that probably acts as non-selective cation channel.</text>
</comment>
<evidence type="ECO:0000256" key="15">
    <source>
        <dbReference type="PIRNR" id="PIRNR037090"/>
    </source>
</evidence>
<dbReference type="FunFam" id="1.10.287.70:FF:000037">
    <property type="entry name" value="Glutamate receptor"/>
    <property type="match status" value="1"/>
</dbReference>
<feature type="signal peptide" evidence="19">
    <location>
        <begin position="1"/>
        <end position="33"/>
    </location>
</feature>
<proteinExistence type="inferred from homology"/>
<dbReference type="Pfam" id="PF00060">
    <property type="entry name" value="Lig_chan"/>
    <property type="match status" value="1"/>
</dbReference>
<dbReference type="FunFam" id="3.40.190.10:FF:000195">
    <property type="entry name" value="Glutamate receptor 2.7"/>
    <property type="match status" value="1"/>
</dbReference>
<feature type="transmembrane region" description="Helical" evidence="18">
    <location>
        <begin position="620"/>
        <end position="637"/>
    </location>
</feature>
<evidence type="ECO:0000313" key="21">
    <source>
        <dbReference type="Proteomes" id="UP001652660"/>
    </source>
</evidence>
<sequence>MPKKLKHLNVHAFLLSFPQILWVLILPSQIVSAQKNTTIPVNVGVVLDMDTWIGKMGLSCISMALSDFYSSHSDYKTRIVLNSRDSKKDVVGAAAAALDLLKNTEVQAIMGPVSSVQAEFINDLGDKAHVPIISFSATSTFLSPLSSPYFIRATQNDSSQVKAISSIVKAFGWREVVPIYVDNQLGEGILPFLTDAFDKINTRIPYRSVIPSLATDEQIVAELHKLMTIQTRVFIVHLLPSLGSRLFAKAKQLGMMAAGYAWICTDAITDELNSIDPSIIDTMQGVLGVRPHVPNTAELQSFIKRWKLKFQHSNPDIVNPQLNVFGLWAYDSTTALAMAIEEAGVSNIGFDQMSDISGNTTDLESFGVSRNGPKLLQAMLGTAFQGLSGDFIIVDGQLESPVYDIVNVIGNGIKEIGFWTADKGIVRQINPITIKKLGTILWPGDTATPPKGWAIPKNGKKLRVGVPVNARFSQLVKVTRNSQTNTTMVEGYCIDIFDAVMALLPYAVPYEYVPFATSDGMSAGNYDDLAYQVYLGNFDAVAGDIAITANRSLYVDFSLAYTESGIAMIVPTDNQSRNTWIFLKPLTWDLWLTSFLAFIAIGLLIWVLEHRINDEFKGPPWHQIGMILWFSFSTMFFAHKEKIISNLARFVLVIWFLVVFILTQSYTASLTTSLTVQQLQPTIRSVDELIKTRAYVGYQNVSFLSKILLQMGFDESRLVAYHSPEELNDLFTKGSGNGGIAAVFDEIPYMKLILGTYCSKYTMVQAAYKTDGFGFAFPIGSPLAPDVSRAILNVTQGSQILEIEKKWHLETSSCQDFNTSSTPGSLDIGSFRGLFLIMGIVAISAFIIHWTMFLYEHWNVVTNYSSSTWDKIIGLSRCFDCKDAPSHTYRKPDMRGEKTTPGGDKEVSFRPHCSGSPVTISLQASPHTIVPSNPSFSSRMEHNLTISEEREILSCESESPNQEGNTPQ</sequence>
<evidence type="ECO:0000256" key="4">
    <source>
        <dbReference type="ARBA" id="ARBA00022448"/>
    </source>
</evidence>
<keyword evidence="13 15" id="KW-0407">Ion channel</keyword>
<dbReference type="SMART" id="SM00079">
    <property type="entry name" value="PBPe"/>
    <property type="match status" value="1"/>
</dbReference>
<feature type="disulfide bond" evidence="16">
    <location>
        <begin position="758"/>
        <end position="814"/>
    </location>
</feature>
<dbReference type="InterPro" id="IPR028082">
    <property type="entry name" value="Peripla_BP_I"/>
</dbReference>
<evidence type="ECO:0000256" key="16">
    <source>
        <dbReference type="PIRSR" id="PIRSR037090-50"/>
    </source>
</evidence>
<dbReference type="Gene3D" id="3.40.50.2300">
    <property type="match status" value="2"/>
</dbReference>
<dbReference type="Pfam" id="PF10613">
    <property type="entry name" value="Lig_chan-Glu_bd"/>
    <property type="match status" value="1"/>
</dbReference>
<evidence type="ECO:0000256" key="18">
    <source>
        <dbReference type="SAM" id="Phobius"/>
    </source>
</evidence>
<accession>A0A6P6TY23</accession>
<keyword evidence="6 19" id="KW-0732">Signal</keyword>
<dbReference type="FunFam" id="3.40.50.2300:FF:000188">
    <property type="entry name" value="Glutamate receptor"/>
    <property type="match status" value="1"/>
</dbReference>
<dbReference type="CDD" id="cd19990">
    <property type="entry name" value="PBP1_GABAb_receptor_plant"/>
    <property type="match status" value="1"/>
</dbReference>
<dbReference type="Gene3D" id="1.10.287.70">
    <property type="match status" value="1"/>
</dbReference>
<dbReference type="GO" id="GO:0016020">
    <property type="term" value="C:membrane"/>
    <property type="evidence" value="ECO:0007669"/>
    <property type="project" value="UniProtKB-SubCell"/>
</dbReference>
<dbReference type="PANTHER" id="PTHR34836">
    <property type="entry name" value="OS06G0188250 PROTEIN"/>
    <property type="match status" value="1"/>
</dbReference>
<dbReference type="AlphaFoldDB" id="A0A6P6TY23"/>
<dbReference type="SUPFAM" id="SSF53822">
    <property type="entry name" value="Periplasmic binding protein-like I"/>
    <property type="match status" value="1"/>
</dbReference>
<evidence type="ECO:0000256" key="17">
    <source>
        <dbReference type="SAM" id="MobiDB-lite"/>
    </source>
</evidence>
<keyword evidence="5 18" id="KW-0812">Transmembrane</keyword>
<keyword evidence="16" id="KW-1015">Disulfide bond</keyword>
<dbReference type="InterPro" id="IPR044440">
    <property type="entry name" value="GABAb_receptor_plant_PBP1"/>
</dbReference>
<evidence type="ECO:0000256" key="19">
    <source>
        <dbReference type="SAM" id="SignalP"/>
    </source>
</evidence>
<dbReference type="GeneID" id="113705579"/>
<evidence type="ECO:0000256" key="3">
    <source>
        <dbReference type="ARBA" id="ARBA00011095"/>
    </source>
</evidence>
<evidence type="ECO:0000256" key="12">
    <source>
        <dbReference type="ARBA" id="ARBA00023286"/>
    </source>
</evidence>
<feature type="compositionally biased region" description="Basic and acidic residues" evidence="17">
    <location>
        <begin position="890"/>
        <end position="909"/>
    </location>
</feature>
<evidence type="ECO:0000256" key="10">
    <source>
        <dbReference type="ARBA" id="ARBA00023170"/>
    </source>
</evidence>
<evidence type="ECO:0000256" key="7">
    <source>
        <dbReference type="ARBA" id="ARBA00022989"/>
    </source>
</evidence>
<evidence type="ECO:0000256" key="1">
    <source>
        <dbReference type="ARBA" id="ARBA00004141"/>
    </source>
</evidence>
<feature type="chain" id="PRO_5027635824" description="Glutamate receptor" evidence="19">
    <location>
        <begin position="34"/>
        <end position="968"/>
    </location>
</feature>
<keyword evidence="12 15" id="KW-1071">Ligand-gated ion channel</keyword>
<dbReference type="PIRSF" id="PIRSF037090">
    <property type="entry name" value="Iontro_Glu-like_rcpt_pln"/>
    <property type="match status" value="1"/>
</dbReference>
<dbReference type="Pfam" id="PF01094">
    <property type="entry name" value="ANF_receptor"/>
    <property type="match status" value="1"/>
</dbReference>
<keyword evidence="10 15" id="KW-0675">Receptor</keyword>
<keyword evidence="7 18" id="KW-1133">Transmembrane helix</keyword>
<feature type="domain" description="Ionotropic glutamate receptor C-terminal" evidence="20">
    <location>
        <begin position="461"/>
        <end position="810"/>
    </location>
</feature>
<keyword evidence="4 15" id="KW-0813">Transport</keyword>
<keyword evidence="11" id="KW-0325">Glycoprotein</keyword>
<comment type="similarity">
    <text evidence="2 15">Belongs to the glutamate-gated ion channel (TC 1.A.10.1) family.</text>
</comment>
<dbReference type="RefSeq" id="XP_027083285.1">
    <property type="nucleotide sequence ID" value="XM_027227484.2"/>
</dbReference>
<dbReference type="FunFam" id="3.40.190.10:FF:000103">
    <property type="entry name" value="Glutamate receptor"/>
    <property type="match status" value="1"/>
</dbReference>
<keyword evidence="21" id="KW-1185">Reference proteome</keyword>
<evidence type="ECO:0000259" key="20">
    <source>
        <dbReference type="SMART" id="SM00079"/>
    </source>
</evidence>
<comment type="subcellular location">
    <subcellularLocation>
        <location evidence="1">Membrane</location>
        <topology evidence="1">Multi-pass membrane protein</topology>
    </subcellularLocation>
</comment>
<evidence type="ECO:0000256" key="13">
    <source>
        <dbReference type="ARBA" id="ARBA00023303"/>
    </source>
</evidence>
<reference evidence="22" key="2">
    <citation type="submission" date="2025-08" db="UniProtKB">
        <authorList>
            <consortium name="RefSeq"/>
        </authorList>
    </citation>
    <scope>IDENTIFICATION</scope>
    <source>
        <tissue evidence="22">Leaves</tissue>
    </source>
</reference>
<keyword evidence="8 15" id="KW-0406">Ion transport</keyword>
<dbReference type="SUPFAM" id="SSF53850">
    <property type="entry name" value="Periplasmic binding protein-like II"/>
    <property type="match status" value="1"/>
</dbReference>